<proteinExistence type="predicted"/>
<evidence type="ECO:0000313" key="2">
    <source>
        <dbReference type="Proteomes" id="UP000325684"/>
    </source>
</evidence>
<name>A0A5N3PHE3_9HYPH</name>
<dbReference type="RefSeq" id="WP_150942132.1">
    <property type="nucleotide sequence ID" value="NZ_VCMV01000003.1"/>
</dbReference>
<dbReference type="InterPro" id="IPR009734">
    <property type="entry name" value="Myoviridae_GpU"/>
</dbReference>
<comment type="caution">
    <text evidence="1">The sequence shown here is derived from an EMBL/GenBank/DDBJ whole genome shotgun (WGS) entry which is preliminary data.</text>
</comment>
<keyword evidence="2" id="KW-1185">Reference proteome</keyword>
<dbReference type="AlphaFoldDB" id="A0A5N3PHE3"/>
<organism evidence="1 2">
    <name type="scientific">Microvirga brassicacearum</name>
    <dbReference type="NCBI Taxonomy" id="2580413"/>
    <lineage>
        <taxon>Bacteria</taxon>
        <taxon>Pseudomonadati</taxon>
        <taxon>Pseudomonadota</taxon>
        <taxon>Alphaproteobacteria</taxon>
        <taxon>Hyphomicrobiales</taxon>
        <taxon>Methylobacteriaceae</taxon>
        <taxon>Microvirga</taxon>
    </lineage>
</organism>
<reference evidence="1 2" key="1">
    <citation type="journal article" date="2019" name="Microorganisms">
        <title>Genome Insights into the Novel Species Microvirga brassicacearum, a Rapeseed Endophyte with Biotechnological Potential.</title>
        <authorList>
            <person name="Jimenez-Gomez A."/>
            <person name="Saati-Santamaria Z."/>
            <person name="Igual J.M."/>
            <person name="Rivas R."/>
            <person name="Mateos P.F."/>
            <person name="Garcia-Fraile P."/>
        </authorList>
    </citation>
    <scope>NUCLEOTIDE SEQUENCE [LARGE SCALE GENOMIC DNA]</scope>
    <source>
        <strain evidence="1 2">CDVBN77</strain>
    </source>
</reference>
<sequence length="143" mass="15064">MLMMLGPVAFEIAPLNAVGHSRSGEYPFAEHDVLGTEPVYENMGGGGRTFSIKGITFPNSPGFTGGAAALDIIESLRLSGTPQHLLRGDFTPMGWFLIRKLTQDSESLGFNGVGGKVAFEISLTQCGAPDFGAFGSIISGFFS</sequence>
<gene>
    <name evidence="1" type="ORF">FEZ63_02910</name>
</gene>
<protein>
    <recommendedName>
        <fullName evidence="3">Phage tail protein</fullName>
    </recommendedName>
</protein>
<dbReference type="EMBL" id="VCMV01000003">
    <property type="protein sequence ID" value="KAB0269075.1"/>
    <property type="molecule type" value="Genomic_DNA"/>
</dbReference>
<dbReference type="Pfam" id="PF06995">
    <property type="entry name" value="Phage_P2_GpU"/>
    <property type="match status" value="1"/>
</dbReference>
<dbReference type="OrthoDB" id="7678146at2"/>
<accession>A0A5N3PHE3</accession>
<evidence type="ECO:0008006" key="3">
    <source>
        <dbReference type="Google" id="ProtNLM"/>
    </source>
</evidence>
<dbReference type="Proteomes" id="UP000325684">
    <property type="component" value="Unassembled WGS sequence"/>
</dbReference>
<evidence type="ECO:0000313" key="1">
    <source>
        <dbReference type="EMBL" id="KAB0269075.1"/>
    </source>
</evidence>